<comment type="caution">
    <text evidence="2">The sequence shown here is derived from an EMBL/GenBank/DDBJ whole genome shotgun (WGS) entry which is preliminary data.</text>
</comment>
<feature type="region of interest" description="Disordered" evidence="1">
    <location>
        <begin position="189"/>
        <end position="223"/>
    </location>
</feature>
<dbReference type="Proteomes" id="UP001476282">
    <property type="component" value="Unassembled WGS sequence"/>
</dbReference>
<gene>
    <name evidence="2" type="ORF">Hsar01_02057</name>
</gene>
<evidence type="ECO:0000256" key="1">
    <source>
        <dbReference type="SAM" id="MobiDB-lite"/>
    </source>
</evidence>
<proteinExistence type="predicted"/>
<evidence type="ECO:0000313" key="3">
    <source>
        <dbReference type="Proteomes" id="UP001476282"/>
    </source>
</evidence>
<organism evidence="2 3">
    <name type="scientific">Haloferula sargassicola</name>
    <dbReference type="NCBI Taxonomy" id="490096"/>
    <lineage>
        <taxon>Bacteria</taxon>
        <taxon>Pseudomonadati</taxon>
        <taxon>Verrucomicrobiota</taxon>
        <taxon>Verrucomicrobiia</taxon>
        <taxon>Verrucomicrobiales</taxon>
        <taxon>Verrucomicrobiaceae</taxon>
        <taxon>Haloferula</taxon>
    </lineage>
</organism>
<accession>A0ABP9UMM3</accession>
<keyword evidence="3" id="KW-1185">Reference proteome</keyword>
<name>A0ABP9UMM3_9BACT</name>
<dbReference type="EMBL" id="BAABRI010000010">
    <property type="protein sequence ID" value="GAA5482833.1"/>
    <property type="molecule type" value="Genomic_DNA"/>
</dbReference>
<protein>
    <recommendedName>
        <fullName evidence="4">Halobacterial output domain-containing protein</fullName>
    </recommendedName>
</protein>
<reference evidence="2 3" key="1">
    <citation type="submission" date="2024-02" db="EMBL/GenBank/DDBJ databases">
        <title>Haloferula sargassicola NBRC 104335.</title>
        <authorList>
            <person name="Ichikawa N."/>
            <person name="Katano-Makiyama Y."/>
            <person name="Hidaka K."/>
        </authorList>
    </citation>
    <scope>NUCLEOTIDE SEQUENCE [LARGE SCALE GENOMIC DNA]</scope>
    <source>
        <strain evidence="2 3">NBRC 104335</strain>
    </source>
</reference>
<evidence type="ECO:0008006" key="4">
    <source>
        <dbReference type="Google" id="ProtNLM"/>
    </source>
</evidence>
<sequence>MVKADAYQKPRGHEGAQAPLVVMPGAGFSTGAGVNAGVSLLAEGVNAVQQSNFEKKYAAAFDRVAKSVPGNVGTLVTKEVEPRLKKHPFFGPRVKSVSPNRIEVTITRHGFVRCGKRGSEVLVSPSIYGSWRLASTGGASAYGSIAAASPNFQKTLDEFAANPASIREGYRAAAVLAAESIMAELDKKAGSGGRASTPAPATGYAKASGSSPERLADLPLSPPQPIQQLGFTRGYNRFINQPTQKYRIGETEYKIAATPNGGTLFVMLPSTTAGGNKTSLGDSHYRTVRAFLQSKNIRIARERQVKAFFMPTGYILELTGDGYAALAPYRQ</sequence>
<evidence type="ECO:0000313" key="2">
    <source>
        <dbReference type="EMBL" id="GAA5482833.1"/>
    </source>
</evidence>